<comment type="cofactor">
    <cofactor evidence="1">
        <name>pyrroloquinoline quinone</name>
        <dbReference type="ChEBI" id="CHEBI:58442"/>
    </cofactor>
</comment>
<reference evidence="13 14" key="1">
    <citation type="journal article" date="2020" name="Insects">
        <title>Bacteria Belonging to Pseudomonas typographi sp. nov. from the Bark Beetle Ips typographus Have Genomic Potential to Aid in the Host Ecology.</title>
        <authorList>
            <person name="Peral-Aranega E."/>
            <person name="Saati-Santamaria Z."/>
            <person name="Kolarik M."/>
            <person name="Rivas R."/>
            <person name="Garcia-Fraile P."/>
        </authorList>
    </citation>
    <scope>NUCLEOTIDE SEQUENCE [LARGE SCALE GENOMIC DNA]</scope>
    <source>
        <strain evidence="13 14">CA3A</strain>
    </source>
</reference>
<feature type="domain" description="Pyrrolo-quinoline quinone repeat" evidence="12">
    <location>
        <begin position="172"/>
        <end position="778"/>
    </location>
</feature>
<evidence type="ECO:0000259" key="12">
    <source>
        <dbReference type="Pfam" id="PF01011"/>
    </source>
</evidence>
<dbReference type="SMART" id="SM00564">
    <property type="entry name" value="PQQ"/>
    <property type="match status" value="6"/>
</dbReference>
<feature type="transmembrane region" description="Helical" evidence="11">
    <location>
        <begin position="68"/>
        <end position="89"/>
    </location>
</feature>
<feature type="compositionally biased region" description="Polar residues" evidence="10">
    <location>
        <begin position="151"/>
        <end position="165"/>
    </location>
</feature>
<feature type="transmembrane region" description="Helical" evidence="11">
    <location>
        <begin position="42"/>
        <end position="61"/>
    </location>
</feature>
<feature type="transmembrane region" description="Helical" evidence="11">
    <location>
        <begin position="12"/>
        <end position="36"/>
    </location>
</feature>
<dbReference type="InterPro" id="IPR018391">
    <property type="entry name" value="PQQ_b-propeller_rpt"/>
</dbReference>
<evidence type="ECO:0000256" key="8">
    <source>
        <dbReference type="ARBA" id="ARBA00023002"/>
    </source>
</evidence>
<dbReference type="InterPro" id="IPR001479">
    <property type="entry name" value="Quinoprotein_DH_CS"/>
</dbReference>
<comment type="subcellular location">
    <subcellularLocation>
        <location evidence="2">Cell membrane</location>
        <topology evidence="2">Multi-pass membrane protein</topology>
    </subcellularLocation>
</comment>
<evidence type="ECO:0000256" key="10">
    <source>
        <dbReference type="SAM" id="MobiDB-lite"/>
    </source>
</evidence>
<protein>
    <submittedName>
        <fullName evidence="13">Glucose/quinate/shikimate family membrane-bound PQQ-dependent dehydrogenase</fullName>
    </submittedName>
</protein>
<evidence type="ECO:0000313" key="14">
    <source>
        <dbReference type="Proteomes" id="UP000805841"/>
    </source>
</evidence>
<keyword evidence="6" id="KW-0634">PQQ</keyword>
<dbReference type="InterPro" id="IPR011047">
    <property type="entry name" value="Quinoprotein_ADH-like_sf"/>
</dbReference>
<evidence type="ECO:0000256" key="1">
    <source>
        <dbReference type="ARBA" id="ARBA00001931"/>
    </source>
</evidence>
<gene>
    <name evidence="13" type="ORF">HAQ05_16935</name>
</gene>
<proteinExistence type="inferred from homology"/>
<keyword evidence="4" id="KW-1003">Cell membrane</keyword>
<evidence type="ECO:0000256" key="4">
    <source>
        <dbReference type="ARBA" id="ARBA00022475"/>
    </source>
</evidence>
<dbReference type="Pfam" id="PF01011">
    <property type="entry name" value="PQQ"/>
    <property type="match status" value="1"/>
</dbReference>
<sequence length="803" mass="85976">MSTESAWGSKRILPSLLGLLFVLMGLALVVGGVVLAKASGSLYYLIAGLGILVTGILLIAGKRSALPLYALVLFASTVWALWEVGLSWWELVPRLALWFALGIVLWLPWFRKPLTLGQPYALGTGTLGVAVILAGATAVASQFTNPGEITGQLDRQSAGTASTAPAQPDGDWQSYGRTAFGDRYSPLNQINTSNVSQLKPAWQYRTGDIPGANDPGETTAENTPLKVNGMLYVCTPHSQVIALDPDTGKEIWRFDPKISTQGAENFRGWAHMTCRGVSYHDDAAYAQAANDNGAAAPASPASSSCPKRLFVPTADTRLIALDADTGKECEGFGNKGSIDLSANIGTFAAGGYYSTSPPAVTKDLVIIGGHVTDNVSTDEPSGVIRAFDVHDGHLVWNWDSGNPEKTTPIGPGEHYTRNSPNMWSLMAVDEKAGMLYLPMGNQMPDQWGGNRTPEAEKYSAGVTALDIASGQVRWTYQFTHHDLWDMDVGGQPSLVDIKTADGIKPALMASTKQGSIYVLDRSTGQPIVPINETPVPQGAVEGDHTSPTQPMSELNFMPATLREKDMWGVTPFDQMLCRIDFRSLRYDGIYTPPSLQGSIVYPGNFGVFDWGGISVDPVRQVAFVNPDYMAFKSKLVPREAVEGGPTRKSETEGVQPNKGAPYGVILEPFLSKVGLPCQAPAWGYVAAVDLGTHKVIWKHKNGTVRDSSPVPMPLPMGVPSLGGTFVTAGGVGFLSGTLDQYLRAYDISNGKQLWEGRLPAGAQTTPMTYTGKDGRQYVLVVAGGHGSLGTKQGDYVMAFALPE</sequence>
<organism evidence="13 14">
    <name type="scientific">Pseudomonas typographi</name>
    <dbReference type="NCBI Taxonomy" id="2715964"/>
    <lineage>
        <taxon>Bacteria</taxon>
        <taxon>Pseudomonadati</taxon>
        <taxon>Pseudomonadota</taxon>
        <taxon>Gammaproteobacteria</taxon>
        <taxon>Pseudomonadales</taxon>
        <taxon>Pseudomonadaceae</taxon>
        <taxon>Pseudomonas</taxon>
    </lineage>
</organism>
<dbReference type="Proteomes" id="UP000805841">
    <property type="component" value="Unassembled WGS sequence"/>
</dbReference>
<keyword evidence="5 11" id="KW-0812">Transmembrane</keyword>
<evidence type="ECO:0000256" key="7">
    <source>
        <dbReference type="ARBA" id="ARBA00022989"/>
    </source>
</evidence>
<keyword evidence="9 11" id="KW-0472">Membrane</keyword>
<comment type="similarity">
    <text evidence="3">Belongs to the bacterial PQQ dehydrogenase family.</text>
</comment>
<evidence type="ECO:0000313" key="13">
    <source>
        <dbReference type="EMBL" id="MBD1600382.1"/>
    </source>
</evidence>
<evidence type="ECO:0000256" key="5">
    <source>
        <dbReference type="ARBA" id="ARBA00022692"/>
    </source>
</evidence>
<feature type="transmembrane region" description="Helical" evidence="11">
    <location>
        <begin position="122"/>
        <end position="143"/>
    </location>
</feature>
<dbReference type="InterPro" id="IPR002372">
    <property type="entry name" value="PQQ_rpt_dom"/>
</dbReference>
<keyword evidence="14" id="KW-1185">Reference proteome</keyword>
<name>A0ABR7Z4S8_9PSED</name>
<comment type="caution">
    <text evidence="13">The sequence shown here is derived from an EMBL/GenBank/DDBJ whole genome shotgun (WGS) entry which is preliminary data.</text>
</comment>
<evidence type="ECO:0000256" key="3">
    <source>
        <dbReference type="ARBA" id="ARBA00008156"/>
    </source>
</evidence>
<dbReference type="PANTHER" id="PTHR32303">
    <property type="entry name" value="QUINOPROTEIN ALCOHOL DEHYDROGENASE (CYTOCHROME C)"/>
    <property type="match status" value="1"/>
</dbReference>
<accession>A0ABR7Z4S8</accession>
<dbReference type="SUPFAM" id="SSF50998">
    <property type="entry name" value="Quinoprotein alcohol dehydrogenase-like"/>
    <property type="match status" value="1"/>
</dbReference>
<evidence type="ECO:0000256" key="9">
    <source>
        <dbReference type="ARBA" id="ARBA00023136"/>
    </source>
</evidence>
<evidence type="ECO:0000256" key="2">
    <source>
        <dbReference type="ARBA" id="ARBA00004651"/>
    </source>
</evidence>
<dbReference type="PROSITE" id="PS00363">
    <property type="entry name" value="BACTERIAL_PQQ_1"/>
    <property type="match status" value="1"/>
</dbReference>
<dbReference type="CDD" id="cd10280">
    <property type="entry name" value="PQQ_mGDH"/>
    <property type="match status" value="1"/>
</dbReference>
<dbReference type="NCBIfam" id="TIGR03074">
    <property type="entry name" value="PQQ_membr_DH"/>
    <property type="match status" value="1"/>
</dbReference>
<feature type="transmembrane region" description="Helical" evidence="11">
    <location>
        <begin position="95"/>
        <end position="110"/>
    </location>
</feature>
<keyword evidence="7 11" id="KW-1133">Transmembrane helix</keyword>
<dbReference type="InterPro" id="IPR017511">
    <property type="entry name" value="PQQ_mDH"/>
</dbReference>
<dbReference type="RefSeq" id="WP_190422650.1">
    <property type="nucleotide sequence ID" value="NZ_JAAOCA010000021.1"/>
</dbReference>
<dbReference type="PANTHER" id="PTHR32303:SF4">
    <property type="entry name" value="QUINOPROTEIN GLUCOSE DEHYDROGENASE"/>
    <property type="match status" value="1"/>
</dbReference>
<feature type="region of interest" description="Disordered" evidence="10">
    <location>
        <begin position="528"/>
        <end position="551"/>
    </location>
</feature>
<feature type="region of interest" description="Disordered" evidence="10">
    <location>
        <begin position="151"/>
        <end position="173"/>
    </location>
</feature>
<keyword evidence="8" id="KW-0560">Oxidoreductase</keyword>
<evidence type="ECO:0000256" key="11">
    <source>
        <dbReference type="SAM" id="Phobius"/>
    </source>
</evidence>
<evidence type="ECO:0000256" key="6">
    <source>
        <dbReference type="ARBA" id="ARBA00022891"/>
    </source>
</evidence>
<dbReference type="Gene3D" id="2.140.10.10">
    <property type="entry name" value="Quinoprotein alcohol dehydrogenase-like superfamily"/>
    <property type="match status" value="2"/>
</dbReference>
<dbReference type="EMBL" id="JAAOCA010000021">
    <property type="protein sequence ID" value="MBD1600382.1"/>
    <property type="molecule type" value="Genomic_DNA"/>
</dbReference>